<organism evidence="11">
    <name type="scientific">Amblyomma sculptum</name>
    <name type="common">Tick</name>
    <dbReference type="NCBI Taxonomy" id="1581419"/>
    <lineage>
        <taxon>Eukaryota</taxon>
        <taxon>Metazoa</taxon>
        <taxon>Ecdysozoa</taxon>
        <taxon>Arthropoda</taxon>
        <taxon>Chelicerata</taxon>
        <taxon>Arachnida</taxon>
        <taxon>Acari</taxon>
        <taxon>Parasitiformes</taxon>
        <taxon>Ixodida</taxon>
        <taxon>Ixodoidea</taxon>
        <taxon>Ixodidae</taxon>
        <taxon>Amblyomminae</taxon>
        <taxon>Amblyomma</taxon>
    </lineage>
</organism>
<keyword evidence="2" id="KW-0808">Transferase</keyword>
<dbReference type="PROSITE" id="PS50878">
    <property type="entry name" value="RT_POL"/>
    <property type="match status" value="1"/>
</dbReference>
<feature type="region of interest" description="Disordered" evidence="8">
    <location>
        <begin position="1"/>
        <end position="59"/>
    </location>
</feature>
<dbReference type="Pfam" id="PF13650">
    <property type="entry name" value="Asp_protease_2"/>
    <property type="match status" value="1"/>
</dbReference>
<dbReference type="InterPro" id="IPR043502">
    <property type="entry name" value="DNA/RNA_pol_sf"/>
</dbReference>
<dbReference type="GO" id="GO:0004519">
    <property type="term" value="F:endonuclease activity"/>
    <property type="evidence" value="ECO:0007669"/>
    <property type="project" value="UniProtKB-KW"/>
</dbReference>
<dbReference type="Gene3D" id="3.10.10.10">
    <property type="entry name" value="HIV Type 1 Reverse Transcriptase, subunit A, domain 1"/>
    <property type="match status" value="1"/>
</dbReference>
<keyword evidence="1" id="KW-0645">Protease</keyword>
<dbReference type="PROSITE" id="PS00141">
    <property type="entry name" value="ASP_PROTEASE"/>
    <property type="match status" value="1"/>
</dbReference>
<feature type="domain" description="Reverse transcriptase" evidence="10">
    <location>
        <begin position="361"/>
        <end position="501"/>
    </location>
</feature>
<dbReference type="PROSITE" id="PS50175">
    <property type="entry name" value="ASP_PROT_RETROV"/>
    <property type="match status" value="1"/>
</dbReference>
<dbReference type="PANTHER" id="PTHR24559">
    <property type="entry name" value="TRANSPOSON TY3-I GAG-POL POLYPROTEIN"/>
    <property type="match status" value="1"/>
</dbReference>
<evidence type="ECO:0000256" key="6">
    <source>
        <dbReference type="ARBA" id="ARBA00022801"/>
    </source>
</evidence>
<evidence type="ECO:0000256" key="4">
    <source>
        <dbReference type="ARBA" id="ARBA00022722"/>
    </source>
</evidence>
<evidence type="ECO:0000256" key="3">
    <source>
        <dbReference type="ARBA" id="ARBA00022695"/>
    </source>
</evidence>
<dbReference type="InterPro" id="IPR053134">
    <property type="entry name" value="RNA-dir_DNA_polymerase"/>
</dbReference>
<keyword evidence="7" id="KW-0695">RNA-directed DNA polymerase</keyword>
<evidence type="ECO:0000256" key="8">
    <source>
        <dbReference type="SAM" id="MobiDB-lite"/>
    </source>
</evidence>
<reference evidence="11" key="2">
    <citation type="journal article" date="2017" name="Front. Cell. Infect. Microbiol.">
        <title>Analysis of the Salivary Gland Transcriptome of Unfed and Partially Fed Amblyomma sculptum Ticks and Descriptive Proteome of the Saliva.</title>
        <authorList>
            <person name="Esteves E."/>
            <person name="Maruyama S.R."/>
            <person name="Kawahara R."/>
            <person name="Fujita A."/>
            <person name="Martins L.A."/>
            <person name="Righi A.A."/>
            <person name="Costa F.B."/>
            <person name="Palmisano G."/>
            <person name="Labruna M.B."/>
            <person name="Sa-Nunes A."/>
            <person name="Ribeiro J.M.C."/>
            <person name="Fogaca A.C."/>
        </authorList>
    </citation>
    <scope>NUCLEOTIDE SEQUENCE</scope>
</reference>
<keyword evidence="6" id="KW-0378">Hydrolase</keyword>
<sequence length="501" mass="56105">MPCNTPSSTTHERQHVKTSRQPAALLRNHDASLRRRIPSTHQSRDRTPRLYRKTPPPADLDVSVDGTAVTALVDTGADYSVLSRQFAAVLKKVMTAWDGPQLRTAGGHLITPIGMCTARVTVQGQTFPAKFVVLADCSRDVLLGMDFPTDNGAIIDLQSQSVQFSTENAIDTTDALPSALHILDEQVTVPPRSSILVTVGSHTIRDTEGIVESKQLLLLDRAIAVPRAVVFLEDGKVDVLLTNFSNEHQHLNKGTTVASIDAVTDTKCAQSLTRVARLDPEDIVDVKYDINQTLPQQQQGMLRDLLNRYRDTFASSPRVGRTHLATHRIITDDTVPPLRQSPYRVSSRERAAISTQVKEMLDNDVIRPSRSPWAAPVVLVKKKDRTLRFCVDYRRLNNITKKDVYPLPRIDDALDRLCNAKYFSSMDLKSGYWQIEVDERDREKTAFITPDGLYEFQVMPFGLCSAPATFQRLMDTVLVDLKWHTCLVYLDDVIVFAPTFD</sequence>
<evidence type="ECO:0000256" key="1">
    <source>
        <dbReference type="ARBA" id="ARBA00022670"/>
    </source>
</evidence>
<dbReference type="Gene3D" id="3.30.70.270">
    <property type="match status" value="1"/>
</dbReference>
<evidence type="ECO:0000313" key="11">
    <source>
        <dbReference type="EMBL" id="JAU03392.1"/>
    </source>
</evidence>
<dbReference type="FunFam" id="3.10.10.10:FF:000007">
    <property type="entry name" value="Retrovirus-related Pol polyprotein from transposon 17.6-like Protein"/>
    <property type="match status" value="1"/>
</dbReference>
<keyword evidence="3" id="KW-0548">Nucleotidyltransferase</keyword>
<feature type="domain" description="Peptidase A2" evidence="9">
    <location>
        <begin position="69"/>
        <end position="84"/>
    </location>
</feature>
<dbReference type="Pfam" id="PF00078">
    <property type="entry name" value="RVT_1"/>
    <property type="match status" value="1"/>
</dbReference>
<dbReference type="CDD" id="cd01647">
    <property type="entry name" value="RT_LTR"/>
    <property type="match status" value="1"/>
</dbReference>
<dbReference type="InterPro" id="IPR043128">
    <property type="entry name" value="Rev_trsase/Diguanyl_cyclase"/>
</dbReference>
<dbReference type="GO" id="GO:0006508">
    <property type="term" value="P:proteolysis"/>
    <property type="evidence" value="ECO:0007669"/>
    <property type="project" value="UniProtKB-KW"/>
</dbReference>
<dbReference type="SUPFAM" id="SSF50630">
    <property type="entry name" value="Acid proteases"/>
    <property type="match status" value="1"/>
</dbReference>
<protein>
    <submittedName>
        <fullName evidence="11">Putative tick transposon</fullName>
    </submittedName>
</protein>
<dbReference type="Gene3D" id="2.40.70.10">
    <property type="entry name" value="Acid Proteases"/>
    <property type="match status" value="1"/>
</dbReference>
<dbReference type="InterPro" id="IPR000477">
    <property type="entry name" value="RT_dom"/>
</dbReference>
<dbReference type="InterPro" id="IPR021109">
    <property type="entry name" value="Peptidase_aspartic_dom_sf"/>
</dbReference>
<keyword evidence="4" id="KW-0540">Nuclease</keyword>
<keyword evidence="5" id="KW-0255">Endonuclease</keyword>
<dbReference type="EMBL" id="GFAA01000043">
    <property type="protein sequence ID" value="JAU03392.1"/>
    <property type="molecule type" value="mRNA"/>
</dbReference>
<evidence type="ECO:0000259" key="10">
    <source>
        <dbReference type="PROSITE" id="PS50878"/>
    </source>
</evidence>
<evidence type="ECO:0000256" key="5">
    <source>
        <dbReference type="ARBA" id="ARBA00022759"/>
    </source>
</evidence>
<reference evidence="11" key="1">
    <citation type="submission" date="2016-09" db="EMBL/GenBank/DDBJ databases">
        <authorList>
            <person name="Capua I."/>
            <person name="De Benedictis P."/>
            <person name="Joannis T."/>
            <person name="Lombin L.H."/>
            <person name="Cattoli G."/>
        </authorList>
    </citation>
    <scope>NUCLEOTIDE SEQUENCE</scope>
</reference>
<accession>A0A1E1XWH8</accession>
<evidence type="ECO:0000259" key="9">
    <source>
        <dbReference type="PROSITE" id="PS50175"/>
    </source>
</evidence>
<name>A0A1E1XWH8_AMBSC</name>
<dbReference type="GO" id="GO:0004190">
    <property type="term" value="F:aspartic-type endopeptidase activity"/>
    <property type="evidence" value="ECO:0007669"/>
    <property type="project" value="InterPro"/>
</dbReference>
<evidence type="ECO:0000256" key="7">
    <source>
        <dbReference type="ARBA" id="ARBA00022918"/>
    </source>
</evidence>
<dbReference type="AlphaFoldDB" id="A0A1E1XWH8"/>
<dbReference type="GO" id="GO:0003964">
    <property type="term" value="F:RNA-directed DNA polymerase activity"/>
    <property type="evidence" value="ECO:0007669"/>
    <property type="project" value="UniProtKB-KW"/>
</dbReference>
<dbReference type="SUPFAM" id="SSF56672">
    <property type="entry name" value="DNA/RNA polymerases"/>
    <property type="match status" value="1"/>
</dbReference>
<proteinExistence type="evidence at transcript level"/>
<dbReference type="PANTHER" id="PTHR24559:SF444">
    <property type="entry name" value="REVERSE TRANSCRIPTASE DOMAIN-CONTAINING PROTEIN"/>
    <property type="match status" value="1"/>
</dbReference>
<evidence type="ECO:0000256" key="2">
    <source>
        <dbReference type="ARBA" id="ARBA00022679"/>
    </source>
</evidence>
<feature type="non-terminal residue" evidence="11">
    <location>
        <position position="501"/>
    </location>
</feature>
<dbReference type="InterPro" id="IPR001969">
    <property type="entry name" value="Aspartic_peptidase_AS"/>
</dbReference>
<dbReference type="CDD" id="cd00303">
    <property type="entry name" value="retropepsin_like"/>
    <property type="match status" value="1"/>
</dbReference>
<dbReference type="InterPro" id="IPR001995">
    <property type="entry name" value="Peptidase_A2_cat"/>
</dbReference>